<feature type="active site" evidence="2">
    <location>
        <position position="131"/>
    </location>
</feature>
<dbReference type="Gene3D" id="3.90.45.10">
    <property type="entry name" value="Peptide deformylase"/>
    <property type="match status" value="1"/>
</dbReference>
<dbReference type="InterPro" id="IPR036821">
    <property type="entry name" value="Peptide_deformylase_sf"/>
</dbReference>
<dbReference type="GO" id="GO:0042586">
    <property type="term" value="F:peptide deformylase activity"/>
    <property type="evidence" value="ECO:0007669"/>
    <property type="project" value="UniProtKB-UniRule"/>
</dbReference>
<feature type="binding site" evidence="2">
    <location>
        <position position="130"/>
    </location>
    <ligand>
        <name>Fe cation</name>
        <dbReference type="ChEBI" id="CHEBI:24875"/>
    </ligand>
</feature>
<dbReference type="NCBIfam" id="NF001159">
    <property type="entry name" value="PRK00150.1-3"/>
    <property type="match status" value="1"/>
</dbReference>
<dbReference type="AlphaFoldDB" id="A0A523QIY4"/>
<evidence type="ECO:0000313" key="4">
    <source>
        <dbReference type="Proteomes" id="UP000320781"/>
    </source>
</evidence>
<comment type="cofactor">
    <cofactor evidence="2">
        <name>Fe(2+)</name>
        <dbReference type="ChEBI" id="CHEBI:29033"/>
    </cofactor>
    <text evidence="2">Binds 1 Fe(2+) ion.</text>
</comment>
<dbReference type="SUPFAM" id="SSF56420">
    <property type="entry name" value="Peptide deformylase"/>
    <property type="match status" value="1"/>
</dbReference>
<dbReference type="GO" id="GO:0006412">
    <property type="term" value="P:translation"/>
    <property type="evidence" value="ECO:0007669"/>
    <property type="project" value="UniProtKB-UniRule"/>
</dbReference>
<proteinExistence type="inferred from homology"/>
<comment type="catalytic activity">
    <reaction evidence="2">
        <text>N-terminal N-formyl-L-methionyl-[peptide] + H2O = N-terminal L-methionyl-[peptide] + formate</text>
        <dbReference type="Rhea" id="RHEA:24420"/>
        <dbReference type="Rhea" id="RHEA-COMP:10639"/>
        <dbReference type="Rhea" id="RHEA-COMP:10640"/>
        <dbReference type="ChEBI" id="CHEBI:15377"/>
        <dbReference type="ChEBI" id="CHEBI:15740"/>
        <dbReference type="ChEBI" id="CHEBI:49298"/>
        <dbReference type="ChEBI" id="CHEBI:64731"/>
        <dbReference type="EC" id="3.5.1.88"/>
    </reaction>
</comment>
<keyword evidence="2" id="KW-0648">Protein biosynthesis</keyword>
<sequence>MGIYRIRKYGEPILRQKCRRVVRLASRENRVLSQMAATMYKVQGVGLAAPQIGLDEQLFVVDVGEGLIKLANPLILLKDGESVVEEGCLSVPHTMVKVRRASRVMVEGWNENEERVRIEGEGLLARVLQHEIDHLRGILIIDYVLSGEKTVDEDSLSPRKRGEKNG</sequence>
<comment type="caution">
    <text evidence="3">The sequence shown here is derived from an EMBL/GenBank/DDBJ whole genome shotgun (WGS) entry which is preliminary data.</text>
</comment>
<dbReference type="GO" id="GO:0046872">
    <property type="term" value="F:metal ion binding"/>
    <property type="evidence" value="ECO:0007669"/>
    <property type="project" value="UniProtKB-KW"/>
</dbReference>
<dbReference type="Proteomes" id="UP000320781">
    <property type="component" value="Unassembled WGS sequence"/>
</dbReference>
<comment type="function">
    <text evidence="2">Removes the formyl group from the N-terminal Met of newly synthesized proteins. Requires at least a dipeptide for an efficient rate of reaction. N-terminal L-methionine is a prerequisite for activity but the enzyme has broad specificity at other positions.</text>
</comment>
<dbReference type="PIRSF" id="PIRSF004749">
    <property type="entry name" value="Pep_def"/>
    <property type="match status" value="1"/>
</dbReference>
<organism evidence="3 4">
    <name type="scientific">Aerophobetes bacterium</name>
    <dbReference type="NCBI Taxonomy" id="2030807"/>
    <lineage>
        <taxon>Bacteria</taxon>
        <taxon>Candidatus Aerophobota</taxon>
    </lineage>
</organism>
<gene>
    <name evidence="2 3" type="primary">def</name>
    <name evidence="3" type="ORF">E3J95_04100</name>
</gene>
<dbReference type="Pfam" id="PF01327">
    <property type="entry name" value="Pep_deformylase"/>
    <property type="match status" value="1"/>
</dbReference>
<evidence type="ECO:0000256" key="2">
    <source>
        <dbReference type="HAMAP-Rule" id="MF_00163"/>
    </source>
</evidence>
<comment type="similarity">
    <text evidence="1 2">Belongs to the polypeptide deformylase family.</text>
</comment>
<dbReference type="InterPro" id="IPR023635">
    <property type="entry name" value="Peptide_deformylase"/>
</dbReference>
<dbReference type="HAMAP" id="MF_00163">
    <property type="entry name" value="Pep_deformylase"/>
    <property type="match status" value="1"/>
</dbReference>
<keyword evidence="2" id="KW-0408">Iron</keyword>
<reference evidence="3 4" key="1">
    <citation type="submission" date="2019-03" db="EMBL/GenBank/DDBJ databases">
        <title>Metabolic potential of uncultured bacteria and archaea associated with petroleum seepage in deep-sea sediments.</title>
        <authorList>
            <person name="Dong X."/>
            <person name="Hubert C."/>
        </authorList>
    </citation>
    <scope>NUCLEOTIDE SEQUENCE [LARGE SCALE GENOMIC DNA]</scope>
    <source>
        <strain evidence="3">E44_bin92</strain>
    </source>
</reference>
<accession>A0A523QIY4</accession>
<dbReference type="EMBL" id="SOKU01000198">
    <property type="protein sequence ID" value="TES85583.1"/>
    <property type="molecule type" value="Genomic_DNA"/>
</dbReference>
<keyword evidence="2 3" id="KW-0378">Hydrolase</keyword>
<dbReference type="CDD" id="cd00487">
    <property type="entry name" value="Pep_deformylase"/>
    <property type="match status" value="1"/>
</dbReference>
<dbReference type="EC" id="3.5.1.88" evidence="2"/>
<feature type="binding site" evidence="2">
    <location>
        <position position="134"/>
    </location>
    <ligand>
        <name>Fe cation</name>
        <dbReference type="ChEBI" id="CHEBI:24875"/>
    </ligand>
</feature>
<feature type="binding site" evidence="2">
    <location>
        <position position="88"/>
    </location>
    <ligand>
        <name>Fe cation</name>
        <dbReference type="ChEBI" id="CHEBI:24875"/>
    </ligand>
</feature>
<dbReference type="PANTHER" id="PTHR10458:SF22">
    <property type="entry name" value="PEPTIDE DEFORMYLASE"/>
    <property type="match status" value="1"/>
</dbReference>
<keyword evidence="2" id="KW-0479">Metal-binding</keyword>
<dbReference type="NCBIfam" id="TIGR00079">
    <property type="entry name" value="pept_deformyl"/>
    <property type="match status" value="1"/>
</dbReference>
<dbReference type="PANTHER" id="PTHR10458">
    <property type="entry name" value="PEPTIDE DEFORMYLASE"/>
    <property type="match status" value="1"/>
</dbReference>
<protein>
    <recommendedName>
        <fullName evidence="2">Peptide deformylase</fullName>
        <shortName evidence="2">PDF</shortName>
        <ecNumber evidence="2">3.5.1.88</ecNumber>
    </recommendedName>
    <alternativeName>
        <fullName evidence="2">Polypeptide deformylase</fullName>
    </alternativeName>
</protein>
<name>A0A523QIY4_UNCAE</name>
<evidence type="ECO:0000256" key="1">
    <source>
        <dbReference type="ARBA" id="ARBA00010759"/>
    </source>
</evidence>
<dbReference type="PRINTS" id="PR01576">
    <property type="entry name" value="PDEFORMYLASE"/>
</dbReference>
<evidence type="ECO:0000313" key="3">
    <source>
        <dbReference type="EMBL" id="TES85583.1"/>
    </source>
</evidence>